<accession>A0A3M7SR49</accession>
<keyword evidence="2" id="KW-1185">Reference proteome</keyword>
<dbReference type="InterPro" id="IPR036136">
    <property type="entry name" value="Nit/Sulf_reduc_fer-like_dom_sf"/>
</dbReference>
<proteinExistence type="predicted"/>
<dbReference type="SUPFAM" id="SSF55124">
    <property type="entry name" value="Nitrite/Sulfite reductase N-terminal domain-like"/>
    <property type="match status" value="1"/>
</dbReference>
<name>A0A3M7SR49_BRAPC</name>
<sequence>MIKNSEKKKFTQNDYRSIEENLNCFICFYTHPIGFITPRQCEILCAFYRRLQSQEFFCTHLYNIIFAMIPTAKTRELVSILFNHITTIYYMSDNSYFIF</sequence>
<dbReference type="AlphaFoldDB" id="A0A3M7SR49"/>
<reference evidence="1 2" key="1">
    <citation type="journal article" date="2018" name="Sci. Rep.">
        <title>Genomic signatures of local adaptation to the degree of environmental predictability in rotifers.</title>
        <authorList>
            <person name="Franch-Gras L."/>
            <person name="Hahn C."/>
            <person name="Garcia-Roger E.M."/>
            <person name="Carmona M.J."/>
            <person name="Serra M."/>
            <person name="Gomez A."/>
        </authorList>
    </citation>
    <scope>NUCLEOTIDE SEQUENCE [LARGE SCALE GENOMIC DNA]</scope>
    <source>
        <strain evidence="1">HYR1</strain>
    </source>
</reference>
<dbReference type="EMBL" id="REGN01000935">
    <property type="protein sequence ID" value="RNA38018.1"/>
    <property type="molecule type" value="Genomic_DNA"/>
</dbReference>
<protein>
    <submittedName>
        <fullName evidence="1">Uncharacterized protein</fullName>
    </submittedName>
</protein>
<evidence type="ECO:0000313" key="2">
    <source>
        <dbReference type="Proteomes" id="UP000276133"/>
    </source>
</evidence>
<gene>
    <name evidence="1" type="ORF">BpHYR1_002533</name>
</gene>
<comment type="caution">
    <text evidence="1">The sequence shown here is derived from an EMBL/GenBank/DDBJ whole genome shotgun (WGS) entry which is preliminary data.</text>
</comment>
<dbReference type="GO" id="GO:0016491">
    <property type="term" value="F:oxidoreductase activity"/>
    <property type="evidence" value="ECO:0007669"/>
    <property type="project" value="InterPro"/>
</dbReference>
<evidence type="ECO:0000313" key="1">
    <source>
        <dbReference type="EMBL" id="RNA38018.1"/>
    </source>
</evidence>
<dbReference type="Proteomes" id="UP000276133">
    <property type="component" value="Unassembled WGS sequence"/>
</dbReference>
<organism evidence="1 2">
    <name type="scientific">Brachionus plicatilis</name>
    <name type="common">Marine rotifer</name>
    <name type="synonym">Brachionus muelleri</name>
    <dbReference type="NCBI Taxonomy" id="10195"/>
    <lineage>
        <taxon>Eukaryota</taxon>
        <taxon>Metazoa</taxon>
        <taxon>Spiralia</taxon>
        <taxon>Gnathifera</taxon>
        <taxon>Rotifera</taxon>
        <taxon>Eurotatoria</taxon>
        <taxon>Monogononta</taxon>
        <taxon>Pseudotrocha</taxon>
        <taxon>Ploima</taxon>
        <taxon>Brachionidae</taxon>
        <taxon>Brachionus</taxon>
    </lineage>
</organism>